<dbReference type="SMART" id="SM00388">
    <property type="entry name" value="HisKA"/>
    <property type="match status" value="1"/>
</dbReference>
<evidence type="ECO:0000256" key="7">
    <source>
        <dbReference type="ARBA" id="ARBA00022692"/>
    </source>
</evidence>
<evidence type="ECO:0000259" key="15">
    <source>
        <dbReference type="PROSITE" id="PS50109"/>
    </source>
</evidence>
<reference evidence="17 18" key="1">
    <citation type="submission" date="2023-07" db="EMBL/GenBank/DDBJ databases">
        <title>Genomic Encyclopedia of Type Strains, Phase IV (KMG-IV): sequencing the most valuable type-strain genomes for metagenomic binning, comparative biology and taxonomic classification.</title>
        <authorList>
            <person name="Goeker M."/>
        </authorList>
    </citation>
    <scope>NUCLEOTIDE SEQUENCE [LARGE SCALE GENOMIC DNA]</scope>
    <source>
        <strain evidence="17 18">DSM 23494</strain>
    </source>
</reference>
<comment type="catalytic activity">
    <reaction evidence="1">
        <text>ATP + protein L-histidine = ADP + protein N-phospho-L-histidine.</text>
        <dbReference type="EC" id="2.7.13.3"/>
    </reaction>
</comment>
<feature type="domain" description="Histidine kinase" evidence="15">
    <location>
        <begin position="139"/>
        <end position="352"/>
    </location>
</feature>
<gene>
    <name evidence="17" type="ORF">J2S17_005904</name>
</gene>
<feature type="transmembrane region" description="Helical" evidence="14">
    <location>
        <begin position="12"/>
        <end position="33"/>
    </location>
</feature>
<dbReference type="EC" id="2.7.13.3" evidence="3"/>
<dbReference type="SMART" id="SM00304">
    <property type="entry name" value="HAMP"/>
    <property type="match status" value="1"/>
</dbReference>
<dbReference type="InterPro" id="IPR003661">
    <property type="entry name" value="HisK_dim/P_dom"/>
</dbReference>
<dbReference type="CDD" id="cd00075">
    <property type="entry name" value="HATPase"/>
    <property type="match status" value="1"/>
</dbReference>
<organism evidence="17 18">
    <name type="scientific">Cytobacillus purgationiresistens</name>
    <dbReference type="NCBI Taxonomy" id="863449"/>
    <lineage>
        <taxon>Bacteria</taxon>
        <taxon>Bacillati</taxon>
        <taxon>Bacillota</taxon>
        <taxon>Bacilli</taxon>
        <taxon>Bacillales</taxon>
        <taxon>Bacillaceae</taxon>
        <taxon>Cytobacillus</taxon>
    </lineage>
</organism>
<keyword evidence="10" id="KW-0067">ATP-binding</keyword>
<evidence type="ECO:0000256" key="6">
    <source>
        <dbReference type="ARBA" id="ARBA00022679"/>
    </source>
</evidence>
<keyword evidence="13 14" id="KW-0472">Membrane</keyword>
<dbReference type="RefSeq" id="WP_307480698.1">
    <property type="nucleotide sequence ID" value="NZ_JAUSUB010000062.1"/>
</dbReference>
<dbReference type="Proteomes" id="UP001238088">
    <property type="component" value="Unassembled WGS sequence"/>
</dbReference>
<evidence type="ECO:0000256" key="3">
    <source>
        <dbReference type="ARBA" id="ARBA00012438"/>
    </source>
</evidence>
<dbReference type="PANTHER" id="PTHR45528">
    <property type="entry name" value="SENSOR HISTIDINE KINASE CPXA"/>
    <property type="match status" value="1"/>
</dbReference>
<dbReference type="SUPFAM" id="SSF55874">
    <property type="entry name" value="ATPase domain of HSP90 chaperone/DNA topoisomerase II/histidine kinase"/>
    <property type="match status" value="1"/>
</dbReference>
<evidence type="ECO:0000256" key="5">
    <source>
        <dbReference type="ARBA" id="ARBA00022553"/>
    </source>
</evidence>
<dbReference type="InterPro" id="IPR003594">
    <property type="entry name" value="HATPase_dom"/>
</dbReference>
<keyword evidence="12" id="KW-0902">Two-component regulatory system</keyword>
<dbReference type="PROSITE" id="PS50109">
    <property type="entry name" value="HIS_KIN"/>
    <property type="match status" value="1"/>
</dbReference>
<keyword evidence="11 14" id="KW-1133">Transmembrane helix</keyword>
<evidence type="ECO:0000256" key="8">
    <source>
        <dbReference type="ARBA" id="ARBA00022741"/>
    </source>
</evidence>
<keyword evidence="18" id="KW-1185">Reference proteome</keyword>
<dbReference type="InterPro" id="IPR036097">
    <property type="entry name" value="HisK_dim/P_sf"/>
</dbReference>
<evidence type="ECO:0000256" key="4">
    <source>
        <dbReference type="ARBA" id="ARBA00022475"/>
    </source>
</evidence>
<evidence type="ECO:0000256" key="12">
    <source>
        <dbReference type="ARBA" id="ARBA00023012"/>
    </source>
</evidence>
<dbReference type="PRINTS" id="PR00344">
    <property type="entry name" value="BCTRLSENSOR"/>
</dbReference>
<sequence length="358" mass="40836">MWINKKFQNLLSKLVALNSIVILFVIILAGISVKDYACFLVNSEQVIGKELVDTLNSFLWKIGILSFLLVGVFHYITVKKIIAPIKELTEAAKEIKAGHLPKKVNVQTTGEINELINNFNAMTEKLKYVQERRDDMLRDIAHELRTPLTNINGYLEALQNKVITGTPELFGSLLEESRRITRVVELITELNSWHPDYLFLEKEFKPLKVNIILEDSIKSFQLKLNKEFNNINIKIDESSIMGNQDGIKQIFNNILQNIVAYNIGDELSINAKLFKEDYIITFSHLGEEIFEQQKDLIFERFYRIEESRSTKTDGAGLGLSIAKGIVDSHGGDIGVNTDGNNHTFWIKFPLDKSNSMNK</sequence>
<keyword evidence="6 17" id="KW-0808">Transferase</keyword>
<keyword evidence="9 17" id="KW-0418">Kinase</keyword>
<protein>
    <recommendedName>
        <fullName evidence="3">histidine kinase</fullName>
        <ecNumber evidence="3">2.7.13.3</ecNumber>
    </recommendedName>
</protein>
<accession>A0ABU0ARM7</accession>
<dbReference type="Gene3D" id="1.10.287.130">
    <property type="match status" value="1"/>
</dbReference>
<dbReference type="Pfam" id="PF00512">
    <property type="entry name" value="HisKA"/>
    <property type="match status" value="1"/>
</dbReference>
<evidence type="ECO:0000313" key="17">
    <source>
        <dbReference type="EMBL" id="MDQ0273943.1"/>
    </source>
</evidence>
<evidence type="ECO:0000256" key="11">
    <source>
        <dbReference type="ARBA" id="ARBA00022989"/>
    </source>
</evidence>
<dbReference type="PROSITE" id="PS50885">
    <property type="entry name" value="HAMP"/>
    <property type="match status" value="1"/>
</dbReference>
<keyword evidence="7 14" id="KW-0812">Transmembrane</keyword>
<feature type="domain" description="HAMP" evidence="16">
    <location>
        <begin position="79"/>
        <end position="131"/>
    </location>
</feature>
<dbReference type="EMBL" id="JAUSUB010000062">
    <property type="protein sequence ID" value="MDQ0273943.1"/>
    <property type="molecule type" value="Genomic_DNA"/>
</dbReference>
<dbReference type="Gene3D" id="3.30.565.10">
    <property type="entry name" value="Histidine kinase-like ATPase, C-terminal domain"/>
    <property type="match status" value="1"/>
</dbReference>
<dbReference type="PANTHER" id="PTHR45528:SF1">
    <property type="entry name" value="SENSOR HISTIDINE KINASE CPXA"/>
    <property type="match status" value="1"/>
</dbReference>
<dbReference type="InterPro" id="IPR004358">
    <property type="entry name" value="Sig_transdc_His_kin-like_C"/>
</dbReference>
<dbReference type="CDD" id="cd06225">
    <property type="entry name" value="HAMP"/>
    <property type="match status" value="1"/>
</dbReference>
<evidence type="ECO:0000259" key="16">
    <source>
        <dbReference type="PROSITE" id="PS50885"/>
    </source>
</evidence>
<evidence type="ECO:0000256" key="14">
    <source>
        <dbReference type="SAM" id="Phobius"/>
    </source>
</evidence>
<keyword evidence="5" id="KW-0597">Phosphoprotein</keyword>
<name>A0ABU0ARM7_9BACI</name>
<evidence type="ECO:0000256" key="1">
    <source>
        <dbReference type="ARBA" id="ARBA00000085"/>
    </source>
</evidence>
<dbReference type="SMART" id="SM00387">
    <property type="entry name" value="HATPase_c"/>
    <property type="match status" value="1"/>
</dbReference>
<dbReference type="Gene3D" id="6.10.340.10">
    <property type="match status" value="1"/>
</dbReference>
<evidence type="ECO:0000256" key="9">
    <source>
        <dbReference type="ARBA" id="ARBA00022777"/>
    </source>
</evidence>
<dbReference type="Pfam" id="PF00672">
    <property type="entry name" value="HAMP"/>
    <property type="match status" value="1"/>
</dbReference>
<comment type="caution">
    <text evidence="17">The sequence shown here is derived from an EMBL/GenBank/DDBJ whole genome shotgun (WGS) entry which is preliminary data.</text>
</comment>
<dbReference type="SUPFAM" id="SSF47384">
    <property type="entry name" value="Homodimeric domain of signal transducing histidine kinase"/>
    <property type="match status" value="1"/>
</dbReference>
<dbReference type="InterPro" id="IPR050398">
    <property type="entry name" value="HssS/ArlS-like"/>
</dbReference>
<evidence type="ECO:0000256" key="10">
    <source>
        <dbReference type="ARBA" id="ARBA00022840"/>
    </source>
</evidence>
<keyword evidence="4" id="KW-1003">Cell membrane</keyword>
<dbReference type="GO" id="GO:0004673">
    <property type="term" value="F:protein histidine kinase activity"/>
    <property type="evidence" value="ECO:0007669"/>
    <property type="project" value="UniProtKB-EC"/>
</dbReference>
<dbReference type="Pfam" id="PF02518">
    <property type="entry name" value="HATPase_c"/>
    <property type="match status" value="1"/>
</dbReference>
<evidence type="ECO:0000256" key="13">
    <source>
        <dbReference type="ARBA" id="ARBA00023136"/>
    </source>
</evidence>
<dbReference type="InterPro" id="IPR036890">
    <property type="entry name" value="HATPase_C_sf"/>
</dbReference>
<proteinExistence type="predicted"/>
<dbReference type="InterPro" id="IPR005467">
    <property type="entry name" value="His_kinase_dom"/>
</dbReference>
<dbReference type="CDD" id="cd00082">
    <property type="entry name" value="HisKA"/>
    <property type="match status" value="1"/>
</dbReference>
<feature type="transmembrane region" description="Helical" evidence="14">
    <location>
        <begin position="58"/>
        <end position="78"/>
    </location>
</feature>
<dbReference type="SUPFAM" id="SSF158472">
    <property type="entry name" value="HAMP domain-like"/>
    <property type="match status" value="1"/>
</dbReference>
<evidence type="ECO:0000313" key="18">
    <source>
        <dbReference type="Proteomes" id="UP001238088"/>
    </source>
</evidence>
<keyword evidence="8" id="KW-0547">Nucleotide-binding</keyword>
<dbReference type="InterPro" id="IPR003660">
    <property type="entry name" value="HAMP_dom"/>
</dbReference>
<evidence type="ECO:0000256" key="2">
    <source>
        <dbReference type="ARBA" id="ARBA00004651"/>
    </source>
</evidence>
<comment type="subcellular location">
    <subcellularLocation>
        <location evidence="2">Cell membrane</location>
        <topology evidence="2">Multi-pass membrane protein</topology>
    </subcellularLocation>
</comment>